<feature type="compositionally biased region" description="Basic and acidic residues" evidence="2">
    <location>
        <begin position="1060"/>
        <end position="1069"/>
    </location>
</feature>
<sequence length="1069" mass="116514">MASSEDELDCLTKLLVPEAGSSDLEGDELGMDVDHDDPIAKELLSDSHQTGKAISSTSNDAVGNEAAGLLMAAPHVPTIARSQSAGSQSPPTPSMSDTTTIVPSSSSSSAEHATGSGSGDVSTSSASPTLTLMNSSPGPSTTSTKPNSTETQTPTRVRNPFDSWKGPRYVYGRGFLPLPDTVQILARKRTVEGMEKGIQSGRASTSSSSSPPAKGRASNANNAPTPKIQDDVVNIGPPAKRMKRSKSRRSTSNTTPAKPATTSVPTASRSTSPANSSTDAVTDANPPEKLMIRIKLFPRKSGSSPTPTAVTKGPSSSRSSTPPPKPFPPKFRPPLPTRINISTSPVPSKTSMTSNVSESTKASLPSASTSSVDMQIPNLPDPDIFLQSHPAPPNTQSSTSISRRTSGPPSFSSVRPPPIPTRTSSGKPSPIPAHTSGHHSTPKSTPTPDRVIVKQSPKPEGVPPNPPNVSLAIHRGADALLSLFATENEKSVESYKTQLDLALEQVAQLRAEVERFVEVRQELEKARTEAEEAAKVREELEVAKIERAEAKKEAEEAMKQEAGWKHQAESRDREKGYWKEALDKMKADTEAQVSKAAGQTADARAEVVKLQTRIAVLEEEKKQAEGMAERINAFESQVAVLEAEKSQAQEDLRHTQDKLAEVGNTARDALSNVHDAWQELDKAQREATGAKREAEEARNREEEAAQRLEEMQAKVVEIQSGYEDAKTKLMESQNILEASQRRATDAETRVQELKDAMAKREEECSAEWATWKQKWKAVEKERLDEQTRWEEERKTWEEAQLESQAGHDALVRDKAAWDGWSEERRVVTEEREAWEKERTTLAEESSTTRKKLLGAVQAILADERRLCRDERLRLIQSFESTFPELAARAQRLEEVSSQTKAECLISVSALQQMQHVADEALARVERASEGVREAQALAKEFEAANRTLEETIDTLRAEGSKAREEVEMEKKRADTLTAKLSILEANNKELENAVVELRVWRAKEEKDASNAKVETYGLKQRIGALDKELQVATAQQDGGRASEGRGCSGKGAGTGARQARAADDPWRHA</sequence>
<feature type="compositionally biased region" description="Basic residues" evidence="2">
    <location>
        <begin position="240"/>
        <end position="249"/>
    </location>
</feature>
<feature type="region of interest" description="Disordered" evidence="2">
    <location>
        <begin position="682"/>
        <end position="708"/>
    </location>
</feature>
<feature type="compositionally biased region" description="Polar residues" evidence="2">
    <location>
        <begin position="260"/>
        <end position="280"/>
    </location>
</feature>
<feature type="region of interest" description="Disordered" evidence="2">
    <location>
        <begin position="553"/>
        <end position="575"/>
    </location>
</feature>
<feature type="compositionally biased region" description="Low complexity" evidence="2">
    <location>
        <begin position="397"/>
        <end position="410"/>
    </location>
</feature>
<dbReference type="EMBL" id="JANKHO010002140">
    <property type="protein sequence ID" value="KAJ3494371.1"/>
    <property type="molecule type" value="Genomic_DNA"/>
</dbReference>
<name>A0A9W8JXX6_9AGAR</name>
<feature type="region of interest" description="Disordered" evidence="2">
    <location>
        <begin position="1031"/>
        <end position="1069"/>
    </location>
</feature>
<feature type="region of interest" description="Disordered" evidence="2">
    <location>
        <begin position="193"/>
        <end position="469"/>
    </location>
</feature>
<organism evidence="3 4">
    <name type="scientific">Agrocybe chaxingu</name>
    <dbReference type="NCBI Taxonomy" id="84603"/>
    <lineage>
        <taxon>Eukaryota</taxon>
        <taxon>Fungi</taxon>
        <taxon>Dikarya</taxon>
        <taxon>Basidiomycota</taxon>
        <taxon>Agaricomycotina</taxon>
        <taxon>Agaricomycetes</taxon>
        <taxon>Agaricomycetidae</taxon>
        <taxon>Agaricales</taxon>
        <taxon>Agaricineae</taxon>
        <taxon>Strophariaceae</taxon>
        <taxon>Agrocybe</taxon>
    </lineage>
</organism>
<dbReference type="OrthoDB" id="10522514at2759"/>
<feature type="compositionally biased region" description="Low complexity" evidence="2">
    <location>
        <begin position="200"/>
        <end position="218"/>
    </location>
</feature>
<dbReference type="AlphaFoldDB" id="A0A9W8JXX6"/>
<reference evidence="3" key="1">
    <citation type="submission" date="2022-07" db="EMBL/GenBank/DDBJ databases">
        <title>Genome Sequence of Agrocybe chaxingu.</title>
        <authorList>
            <person name="Buettner E."/>
        </authorList>
    </citation>
    <scope>NUCLEOTIDE SEQUENCE</scope>
    <source>
        <strain evidence="3">MP-N11</strain>
    </source>
</reference>
<accession>A0A9W8JXX6</accession>
<feature type="compositionally biased region" description="Polar residues" evidence="2">
    <location>
        <begin position="339"/>
        <end position="373"/>
    </location>
</feature>
<evidence type="ECO:0000313" key="3">
    <source>
        <dbReference type="EMBL" id="KAJ3494371.1"/>
    </source>
</evidence>
<dbReference type="Proteomes" id="UP001148786">
    <property type="component" value="Unassembled WGS sequence"/>
</dbReference>
<keyword evidence="1" id="KW-0175">Coiled coil</keyword>
<proteinExistence type="predicted"/>
<feature type="compositionally biased region" description="Low complexity" evidence="2">
    <location>
        <begin position="94"/>
        <end position="153"/>
    </location>
</feature>
<keyword evidence="4" id="KW-1185">Reference proteome</keyword>
<feature type="coiled-coil region" evidence="1">
    <location>
        <begin position="917"/>
        <end position="993"/>
    </location>
</feature>
<protein>
    <submittedName>
        <fullName evidence="3">Uncharacterized protein</fullName>
    </submittedName>
</protein>
<evidence type="ECO:0000256" key="2">
    <source>
        <dbReference type="SAM" id="MobiDB-lite"/>
    </source>
</evidence>
<evidence type="ECO:0000313" key="4">
    <source>
        <dbReference type="Proteomes" id="UP001148786"/>
    </source>
</evidence>
<gene>
    <name evidence="3" type="ORF">NLJ89_g10824</name>
</gene>
<evidence type="ECO:0000256" key="1">
    <source>
        <dbReference type="SAM" id="Coils"/>
    </source>
</evidence>
<comment type="caution">
    <text evidence="3">The sequence shown here is derived from an EMBL/GenBank/DDBJ whole genome shotgun (WGS) entry which is preliminary data.</text>
</comment>
<feature type="compositionally biased region" description="Pro residues" evidence="2">
    <location>
        <begin position="321"/>
        <end position="336"/>
    </location>
</feature>
<feature type="region of interest" description="Disordered" evidence="2">
    <location>
        <begin position="65"/>
        <end position="179"/>
    </location>
</feature>